<organism evidence="1 2">
    <name type="scientific">Takifugu bimaculatus</name>
    <dbReference type="NCBI Taxonomy" id="433685"/>
    <lineage>
        <taxon>Eukaryota</taxon>
        <taxon>Metazoa</taxon>
        <taxon>Chordata</taxon>
        <taxon>Craniata</taxon>
        <taxon>Vertebrata</taxon>
        <taxon>Euteleostomi</taxon>
        <taxon>Actinopterygii</taxon>
        <taxon>Neopterygii</taxon>
        <taxon>Teleostei</taxon>
        <taxon>Neoteleostei</taxon>
        <taxon>Acanthomorphata</taxon>
        <taxon>Eupercaria</taxon>
        <taxon>Tetraodontiformes</taxon>
        <taxon>Tetradontoidea</taxon>
        <taxon>Tetraodontidae</taxon>
        <taxon>Takifugu</taxon>
    </lineage>
</organism>
<comment type="caution">
    <text evidence="1">The sequence shown here is derived from an EMBL/GenBank/DDBJ whole genome shotgun (WGS) entry which is preliminary data.</text>
</comment>
<sequence length="99" mass="10862">MAPSQMGMWQGSLEVFCGAVLNKKSSLPTKKKKRGLDLRSPNTVASPSSTMAFNTFLYFAAPHKHTSLHKPQLLSSLLCLTRLTGTAPTRTCCNQDKLH</sequence>
<dbReference type="EMBL" id="SWLE01000004">
    <property type="protein sequence ID" value="TNN00608.1"/>
    <property type="molecule type" value="Genomic_DNA"/>
</dbReference>
<evidence type="ECO:0000313" key="1">
    <source>
        <dbReference type="EMBL" id="TNN00608.1"/>
    </source>
</evidence>
<dbReference type="AlphaFoldDB" id="A0A4Z2C8W3"/>
<protein>
    <submittedName>
        <fullName evidence="1">Uncharacterized protein</fullName>
    </submittedName>
</protein>
<proteinExistence type="predicted"/>
<name>A0A4Z2C8W3_9TELE</name>
<gene>
    <name evidence="1" type="ORF">fugu_011854</name>
</gene>
<evidence type="ECO:0000313" key="2">
    <source>
        <dbReference type="Proteomes" id="UP000516260"/>
    </source>
</evidence>
<dbReference type="Proteomes" id="UP000516260">
    <property type="component" value="Chromosome 12"/>
</dbReference>
<reference evidence="1 2" key="1">
    <citation type="submission" date="2019-04" db="EMBL/GenBank/DDBJ databases">
        <title>The sequence and de novo assembly of Takifugu bimaculatus genome using PacBio and Hi-C technologies.</title>
        <authorList>
            <person name="Xu P."/>
            <person name="Liu B."/>
            <person name="Zhou Z."/>
        </authorList>
    </citation>
    <scope>NUCLEOTIDE SEQUENCE [LARGE SCALE GENOMIC DNA]</scope>
    <source>
        <strain evidence="1">TB-2018</strain>
        <tissue evidence="1">Muscle</tissue>
    </source>
</reference>
<keyword evidence="2" id="KW-1185">Reference proteome</keyword>
<accession>A0A4Z2C8W3</accession>